<dbReference type="Proteomes" id="UP000219612">
    <property type="component" value="Unassembled WGS sequence"/>
</dbReference>
<dbReference type="PANTHER" id="PTHR38436:SF1">
    <property type="entry name" value="ESTER CYCLASE"/>
    <property type="match status" value="1"/>
</dbReference>
<dbReference type="OrthoDB" id="9810441at2"/>
<name>A0A285J556_9ACTN</name>
<accession>A0A285J556</accession>
<dbReference type="SUPFAM" id="SSF54427">
    <property type="entry name" value="NTF2-like"/>
    <property type="match status" value="1"/>
</dbReference>
<sequence length="129" mass="15052">MSRALEEIYLDYIAALNGRRFEELDRFVHDRLTYNGDDWTRADYAARLADDLRRIPDLQYEVQLLVAGPGHVACRLWFDCTPQQVFLGIDAGGRKVAFAEHVFYRFREGRIAEVWSLIDTDGIRRQLSQ</sequence>
<dbReference type="InterPro" id="IPR032710">
    <property type="entry name" value="NTF2-like_dom_sf"/>
</dbReference>
<dbReference type="AlphaFoldDB" id="A0A285J556"/>
<protein>
    <submittedName>
        <fullName evidence="1">Predicted ester cyclase</fullName>
    </submittedName>
</protein>
<dbReference type="InterPro" id="IPR009959">
    <property type="entry name" value="Cyclase_SnoaL-like"/>
</dbReference>
<evidence type="ECO:0000313" key="2">
    <source>
        <dbReference type="Proteomes" id="UP000219612"/>
    </source>
</evidence>
<proteinExistence type="predicted"/>
<dbReference type="EMBL" id="OBDY01000016">
    <property type="protein sequence ID" value="SNY55470.1"/>
    <property type="molecule type" value="Genomic_DNA"/>
</dbReference>
<dbReference type="Gene3D" id="3.10.450.50">
    <property type="match status" value="1"/>
</dbReference>
<dbReference type="RefSeq" id="WP_097324188.1">
    <property type="nucleotide sequence ID" value="NZ_OBDY01000016.1"/>
</dbReference>
<evidence type="ECO:0000313" key="1">
    <source>
        <dbReference type="EMBL" id="SNY55470.1"/>
    </source>
</evidence>
<reference evidence="1 2" key="1">
    <citation type="submission" date="2017-09" db="EMBL/GenBank/DDBJ databases">
        <authorList>
            <person name="Ehlers B."/>
            <person name="Leendertz F.H."/>
        </authorList>
    </citation>
    <scope>NUCLEOTIDE SEQUENCE [LARGE SCALE GENOMIC DNA]</scope>
    <source>
        <strain evidence="1 2">CGMCC 4.6857</strain>
    </source>
</reference>
<keyword evidence="2" id="KW-1185">Reference proteome</keyword>
<dbReference type="GO" id="GO:0030638">
    <property type="term" value="P:polyketide metabolic process"/>
    <property type="evidence" value="ECO:0007669"/>
    <property type="project" value="InterPro"/>
</dbReference>
<gene>
    <name evidence="1" type="ORF">SAMN05421748_116149</name>
</gene>
<organism evidence="1 2">
    <name type="scientific">Paractinoplanes atraurantiacus</name>
    <dbReference type="NCBI Taxonomy" id="1036182"/>
    <lineage>
        <taxon>Bacteria</taxon>
        <taxon>Bacillati</taxon>
        <taxon>Actinomycetota</taxon>
        <taxon>Actinomycetes</taxon>
        <taxon>Micromonosporales</taxon>
        <taxon>Micromonosporaceae</taxon>
        <taxon>Paractinoplanes</taxon>
    </lineage>
</organism>
<dbReference type="Pfam" id="PF07366">
    <property type="entry name" value="SnoaL"/>
    <property type="match status" value="1"/>
</dbReference>
<dbReference type="PANTHER" id="PTHR38436">
    <property type="entry name" value="POLYKETIDE CYCLASE SNOAL-LIKE DOMAIN"/>
    <property type="match status" value="1"/>
</dbReference>